<dbReference type="PANTHER" id="PTHR47505">
    <property type="entry name" value="DNA UTILIZATION PROTEIN YHGH"/>
    <property type="match status" value="1"/>
</dbReference>
<dbReference type="AlphaFoldDB" id="A0A1F8GFB6"/>
<dbReference type="InterPro" id="IPR051910">
    <property type="entry name" value="ComF/GntX_DNA_util-trans"/>
</dbReference>
<sequence>MFNYPQNQRFDKPSFKKALKKSNHGSGLVPHRASLWCGAQHMKNWALDIIFPKICLGCSRFTAIGDFDYVCKKCFGEVSLKNTFECVGCKRQTHLGLTCVFCKKESELDQLLIAAELSDSVIEKMLKTYKYKFVSDMAKPLSVIAKKCIKKLLSKGFNLFEDSPVVISVPLHKNRLNWRGFNQADLLARSVADSYHMPYGEKVLTRVVNAKHQAEAETKEERFSNVKNNFVVTNREAIKGRTVILVDDICTTGATLNECARVLKNPPSGGGAKRVIGFVIARG</sequence>
<dbReference type="STRING" id="1802694.A2918_03885"/>
<evidence type="ECO:0000256" key="1">
    <source>
        <dbReference type="ARBA" id="ARBA00008007"/>
    </source>
</evidence>
<evidence type="ECO:0000313" key="3">
    <source>
        <dbReference type="EMBL" id="OGN23149.1"/>
    </source>
</evidence>
<organism evidence="3 4">
    <name type="scientific">Candidatus Yanofskybacteria bacterium RIFCSPLOWO2_01_FULL_42_49</name>
    <dbReference type="NCBI Taxonomy" id="1802694"/>
    <lineage>
        <taxon>Bacteria</taxon>
        <taxon>Candidatus Yanofskyibacteriota</taxon>
    </lineage>
</organism>
<evidence type="ECO:0000259" key="2">
    <source>
        <dbReference type="Pfam" id="PF00156"/>
    </source>
</evidence>
<dbReference type="Pfam" id="PF00156">
    <property type="entry name" value="Pribosyltran"/>
    <property type="match status" value="1"/>
</dbReference>
<comment type="caution">
    <text evidence="3">The sequence shown here is derived from an EMBL/GenBank/DDBJ whole genome shotgun (WGS) entry which is preliminary data.</text>
</comment>
<dbReference type="CDD" id="cd06223">
    <property type="entry name" value="PRTases_typeI"/>
    <property type="match status" value="1"/>
</dbReference>
<dbReference type="Gene3D" id="3.40.50.2020">
    <property type="match status" value="1"/>
</dbReference>
<gene>
    <name evidence="3" type="ORF">A2918_03885</name>
</gene>
<dbReference type="PANTHER" id="PTHR47505:SF1">
    <property type="entry name" value="DNA UTILIZATION PROTEIN YHGH"/>
    <property type="match status" value="1"/>
</dbReference>
<accession>A0A1F8GFB6</accession>
<feature type="domain" description="Phosphoribosyltransferase" evidence="2">
    <location>
        <begin position="184"/>
        <end position="265"/>
    </location>
</feature>
<dbReference type="InterPro" id="IPR029057">
    <property type="entry name" value="PRTase-like"/>
</dbReference>
<dbReference type="InterPro" id="IPR000836">
    <property type="entry name" value="PRTase_dom"/>
</dbReference>
<evidence type="ECO:0000313" key="4">
    <source>
        <dbReference type="Proteomes" id="UP000178227"/>
    </source>
</evidence>
<dbReference type="SUPFAM" id="SSF53271">
    <property type="entry name" value="PRTase-like"/>
    <property type="match status" value="1"/>
</dbReference>
<protein>
    <recommendedName>
        <fullName evidence="2">Phosphoribosyltransferase domain-containing protein</fullName>
    </recommendedName>
</protein>
<name>A0A1F8GFB6_9BACT</name>
<proteinExistence type="inferred from homology"/>
<dbReference type="EMBL" id="MGKI01000004">
    <property type="protein sequence ID" value="OGN23149.1"/>
    <property type="molecule type" value="Genomic_DNA"/>
</dbReference>
<comment type="similarity">
    <text evidence="1">Belongs to the ComF/GntX family.</text>
</comment>
<dbReference type="Proteomes" id="UP000178227">
    <property type="component" value="Unassembled WGS sequence"/>
</dbReference>
<reference evidence="3 4" key="1">
    <citation type="journal article" date="2016" name="Nat. Commun.">
        <title>Thousands of microbial genomes shed light on interconnected biogeochemical processes in an aquifer system.</title>
        <authorList>
            <person name="Anantharaman K."/>
            <person name="Brown C.T."/>
            <person name="Hug L.A."/>
            <person name="Sharon I."/>
            <person name="Castelle C.J."/>
            <person name="Probst A.J."/>
            <person name="Thomas B.C."/>
            <person name="Singh A."/>
            <person name="Wilkins M.J."/>
            <person name="Karaoz U."/>
            <person name="Brodie E.L."/>
            <person name="Williams K.H."/>
            <person name="Hubbard S.S."/>
            <person name="Banfield J.F."/>
        </authorList>
    </citation>
    <scope>NUCLEOTIDE SEQUENCE [LARGE SCALE GENOMIC DNA]</scope>
</reference>